<sequence length="517" mass="55268">MGTLRAALGVAGLVMVLCSAGAATGQEPVPRSAPATPDDLPEEVRGGVVVDLADGDRFKVTVARNLKTVWGTRYDAASGGWGERRPILRKDNLYCGDVDARAAGGAVAVIAECDRFGYAEDQAPVASHALYSSDTVTWMARKLPGEAYDEPGIAPGGTAAVWPLHQGYVTWTAAEGFVVRELSMKGQEYTVTAVIDDAGTVSVLYATVSRDGGCALVALTRAGDATPTRQEVPLPDICGDVDLLNVDASSVLFGEVESAAETWVVSRETPASPWAVTAIAPAHAPGLEDYAGGRLGVSFFEATDLPLLALGSRDRRSVLAHVYDRVAQRWGSPVTVHVSPDAKCSWGDNWTEGSFAVIAADLECGDRHWILATTDGTTWHSLPMQKHPLGVSADGSLVAVPSRSTTTVLSRERGVVKLPVGATERCDLVVPAGPDAAVRLTSRGRRQGWPTVIEQSSPDGWKRLAKTRVPTYDVPCRHARAELYERPYRYTIYGGLKGYAVRLVEDGDDWRAKKLPY</sequence>
<dbReference type="EMBL" id="QDGZ01000003">
    <property type="protein sequence ID" value="PVG83391.1"/>
    <property type="molecule type" value="Genomic_DNA"/>
</dbReference>
<feature type="chain" id="PRO_5015767631" evidence="1">
    <location>
        <begin position="23"/>
        <end position="517"/>
    </location>
</feature>
<dbReference type="Proteomes" id="UP000246018">
    <property type="component" value="Unassembled WGS sequence"/>
</dbReference>
<evidence type="ECO:0000313" key="2">
    <source>
        <dbReference type="EMBL" id="PVG83391.1"/>
    </source>
</evidence>
<comment type="caution">
    <text evidence="2">The sequence shown here is derived from an EMBL/GenBank/DDBJ whole genome shotgun (WGS) entry which is preliminary data.</text>
</comment>
<gene>
    <name evidence="2" type="ORF">DDE18_08865</name>
</gene>
<reference evidence="2 3" key="1">
    <citation type="submission" date="2018-04" db="EMBL/GenBank/DDBJ databases">
        <title>Genome of Nocardioides gansuensis WSJ-1.</title>
        <authorList>
            <person name="Wu S."/>
            <person name="Wang G."/>
        </authorList>
    </citation>
    <scope>NUCLEOTIDE SEQUENCE [LARGE SCALE GENOMIC DNA]</scope>
    <source>
        <strain evidence="2 3">WSJ-1</strain>
    </source>
</reference>
<protein>
    <submittedName>
        <fullName evidence="2">Uncharacterized protein</fullName>
    </submittedName>
</protein>
<organism evidence="2 3">
    <name type="scientific">Nocardioides gansuensis</name>
    <dbReference type="NCBI Taxonomy" id="2138300"/>
    <lineage>
        <taxon>Bacteria</taxon>
        <taxon>Bacillati</taxon>
        <taxon>Actinomycetota</taxon>
        <taxon>Actinomycetes</taxon>
        <taxon>Propionibacteriales</taxon>
        <taxon>Nocardioidaceae</taxon>
        <taxon>Nocardioides</taxon>
    </lineage>
</organism>
<feature type="signal peptide" evidence="1">
    <location>
        <begin position="1"/>
        <end position="22"/>
    </location>
</feature>
<keyword evidence="1" id="KW-0732">Signal</keyword>
<evidence type="ECO:0000313" key="3">
    <source>
        <dbReference type="Proteomes" id="UP000246018"/>
    </source>
</evidence>
<dbReference type="AlphaFoldDB" id="A0A2T8FCF4"/>
<name>A0A2T8FCF4_9ACTN</name>
<accession>A0A2T8FCF4</accession>
<keyword evidence="3" id="KW-1185">Reference proteome</keyword>
<dbReference type="OrthoDB" id="3764366at2"/>
<evidence type="ECO:0000256" key="1">
    <source>
        <dbReference type="SAM" id="SignalP"/>
    </source>
</evidence>
<proteinExistence type="predicted"/>
<dbReference type="RefSeq" id="WP_116571869.1">
    <property type="nucleotide sequence ID" value="NZ_QDGZ01000003.1"/>
</dbReference>